<feature type="region of interest" description="Disordered" evidence="1">
    <location>
        <begin position="1"/>
        <end position="49"/>
    </location>
</feature>
<dbReference type="EMBL" id="CP115174">
    <property type="protein sequence ID" value="WBO21709.1"/>
    <property type="molecule type" value="Genomic_DNA"/>
</dbReference>
<sequence>MVDKADGDGGNDDRGLNMLLRRRAPPRKPPNPPEPKVMPTSSADDGPIVSRPVIQPLCVRIPVAAQMLGIGRSKVYHLINGGELETIKLGDAVLITTRSLEAFVSRHATFRPK</sequence>
<feature type="compositionally biased region" description="Pro residues" evidence="1">
    <location>
        <begin position="27"/>
        <end position="36"/>
    </location>
</feature>
<dbReference type="InterPro" id="IPR041657">
    <property type="entry name" value="HTH_17"/>
</dbReference>
<keyword evidence="4" id="KW-1185">Reference proteome</keyword>
<dbReference type="RefSeq" id="WP_270076357.1">
    <property type="nucleotide sequence ID" value="NZ_CP115174.1"/>
</dbReference>
<protein>
    <submittedName>
        <fullName evidence="3">Helix-turn-helix domain-containing protein</fullName>
    </submittedName>
</protein>
<name>A0ABY7NJQ2_9SPHN</name>
<evidence type="ECO:0000313" key="3">
    <source>
        <dbReference type="EMBL" id="WBO21709.1"/>
    </source>
</evidence>
<evidence type="ECO:0000259" key="2">
    <source>
        <dbReference type="Pfam" id="PF12728"/>
    </source>
</evidence>
<feature type="compositionally biased region" description="Basic and acidic residues" evidence="1">
    <location>
        <begin position="1"/>
        <end position="15"/>
    </location>
</feature>
<dbReference type="Pfam" id="PF12728">
    <property type="entry name" value="HTH_17"/>
    <property type="match status" value="1"/>
</dbReference>
<proteinExistence type="predicted"/>
<feature type="domain" description="Helix-turn-helix" evidence="2">
    <location>
        <begin position="63"/>
        <end position="107"/>
    </location>
</feature>
<accession>A0ABY7NJQ2</accession>
<evidence type="ECO:0000313" key="4">
    <source>
        <dbReference type="Proteomes" id="UP001210865"/>
    </source>
</evidence>
<gene>
    <name evidence="3" type="ORF">PBT88_16280</name>
</gene>
<reference evidence="3 4" key="1">
    <citation type="submission" date="2022-12" db="EMBL/GenBank/DDBJ databases">
        <title>Sphingomonas abieness sp. nov., an endophytic bacterium isolated from Abies koreana.</title>
        <authorList>
            <person name="Jiang L."/>
            <person name="Lee J."/>
        </authorList>
    </citation>
    <scope>NUCLEOTIDE SEQUENCE [LARGE SCALE GENOMIC DNA]</scope>
    <source>
        <strain evidence="4">PAMB 00755</strain>
    </source>
</reference>
<dbReference type="Proteomes" id="UP001210865">
    <property type="component" value="Chromosome"/>
</dbReference>
<evidence type="ECO:0000256" key="1">
    <source>
        <dbReference type="SAM" id="MobiDB-lite"/>
    </source>
</evidence>
<organism evidence="3 4">
    <name type="scientific">Sphingomonas abietis</name>
    <dbReference type="NCBI Taxonomy" id="3012344"/>
    <lineage>
        <taxon>Bacteria</taxon>
        <taxon>Pseudomonadati</taxon>
        <taxon>Pseudomonadota</taxon>
        <taxon>Alphaproteobacteria</taxon>
        <taxon>Sphingomonadales</taxon>
        <taxon>Sphingomonadaceae</taxon>
        <taxon>Sphingomonas</taxon>
    </lineage>
</organism>